<name>A0A426UXR1_9ACTN</name>
<dbReference type="Pfam" id="PF14436">
    <property type="entry name" value="EndoU_bacteria"/>
    <property type="match status" value="1"/>
</dbReference>
<accession>A0A426UXR1</accession>
<evidence type="ECO:0000313" key="3">
    <source>
        <dbReference type="EMBL" id="RRR99320.1"/>
    </source>
</evidence>
<dbReference type="Proteomes" id="UP000277256">
    <property type="component" value="Unassembled WGS sequence"/>
</dbReference>
<evidence type="ECO:0000259" key="2">
    <source>
        <dbReference type="Pfam" id="PF14436"/>
    </source>
</evidence>
<gene>
    <name evidence="3" type="ORF">EIW28_11395</name>
</gene>
<organism evidence="3 4">
    <name type="scientific">Glycomyces terrestris</name>
    <dbReference type="NCBI Taxonomy" id="2493553"/>
    <lineage>
        <taxon>Bacteria</taxon>
        <taxon>Bacillati</taxon>
        <taxon>Actinomycetota</taxon>
        <taxon>Actinomycetes</taxon>
        <taxon>Glycomycetales</taxon>
        <taxon>Glycomycetaceae</taxon>
        <taxon>Glycomyces</taxon>
    </lineage>
</organism>
<feature type="domain" description="Bacterial EndoU nuclease" evidence="2">
    <location>
        <begin position="43"/>
        <end position="174"/>
    </location>
</feature>
<dbReference type="InterPro" id="IPR029501">
    <property type="entry name" value="EndoU_bac"/>
</dbReference>
<dbReference type="RefSeq" id="WP_125247834.1">
    <property type="nucleotide sequence ID" value="NZ_RSEB01000003.1"/>
</dbReference>
<dbReference type="GO" id="GO:0004519">
    <property type="term" value="F:endonuclease activity"/>
    <property type="evidence" value="ECO:0007669"/>
    <property type="project" value="InterPro"/>
</dbReference>
<comment type="caution">
    <text evidence="3">The sequence shown here is derived from an EMBL/GenBank/DDBJ whole genome shotgun (WGS) entry which is preliminary data.</text>
</comment>
<dbReference type="AlphaFoldDB" id="A0A426UXR1"/>
<evidence type="ECO:0000313" key="4">
    <source>
        <dbReference type="Proteomes" id="UP000277256"/>
    </source>
</evidence>
<keyword evidence="4" id="KW-1185">Reference proteome</keyword>
<sequence>MPGPNSRRSGGANPLIRAALDFLKKNRKRKGGPNRMSGASLRHQQRGELKWSAREGGYRGSGYHHRPGGNDYPGRRIDPPVSRHTNGVYEARPEFQNPSPPPPFVPKKNGTVNTFFPDDWSPQKVDRATTEAFKNGRKFIDDQGVPRWEGEFDGVKIKGGWDPDTGKIGHGYPARVADQ</sequence>
<proteinExistence type="predicted"/>
<feature type="compositionally biased region" description="Basic and acidic residues" evidence="1">
    <location>
        <begin position="45"/>
        <end position="57"/>
    </location>
</feature>
<protein>
    <recommendedName>
        <fullName evidence="2">Bacterial EndoU nuclease domain-containing protein</fullName>
    </recommendedName>
</protein>
<reference evidence="3 4" key="1">
    <citation type="submission" date="2018-12" db="EMBL/GenBank/DDBJ databases">
        <title>Glycomyces sp. YIM 121974 draft genome.</title>
        <authorList>
            <person name="Li Q."/>
        </authorList>
    </citation>
    <scope>NUCLEOTIDE SEQUENCE [LARGE SCALE GENOMIC DNA]</scope>
    <source>
        <strain evidence="3 4">YIM 121974</strain>
    </source>
</reference>
<feature type="region of interest" description="Disordered" evidence="1">
    <location>
        <begin position="24"/>
        <end position="122"/>
    </location>
</feature>
<dbReference type="EMBL" id="RSEB01000003">
    <property type="protein sequence ID" value="RRR99320.1"/>
    <property type="molecule type" value="Genomic_DNA"/>
</dbReference>
<dbReference type="OrthoDB" id="9809490at2"/>
<feature type="region of interest" description="Disordered" evidence="1">
    <location>
        <begin position="159"/>
        <end position="179"/>
    </location>
</feature>
<evidence type="ECO:0000256" key="1">
    <source>
        <dbReference type="SAM" id="MobiDB-lite"/>
    </source>
</evidence>